<dbReference type="Gene3D" id="3.40.1090.10">
    <property type="entry name" value="Cytosolic phospholipase A2 catalytic domain"/>
    <property type="match status" value="2"/>
</dbReference>
<sequence>MMHDERPTGRLGLALGGGGARGLCHIGVWRVLEELDIRPDVLAGTSMGGLLGALIAAGHDAASLEKIERSVDWPRLINWGLTGGILSSERLRAWLRELLPDTFEELQIPLVLTAADVVEGQTRYLHTGDLITAIQATTAYPGALEPVTVGDSVLVDGGILNQIPVDGVRFLGAQRVIAVDATTLEPLERPEPGARTRTRRSPATSLRQAMRAIDVMQAQLTTVRLSLYRPDVLISPPIEGMTVADFRSSGVAIAAGEEATRARAEKLVELSRGRMA</sequence>
<dbReference type="EMBL" id="PKJT01000007">
    <property type="protein sequence ID" value="PKZ81481.1"/>
    <property type="molecule type" value="Genomic_DNA"/>
</dbReference>
<dbReference type="AlphaFoldDB" id="A0AAX0VJN4"/>
<feature type="short sequence motif" description="DGA/G" evidence="4">
    <location>
        <begin position="156"/>
        <end position="158"/>
    </location>
</feature>
<protein>
    <submittedName>
        <fullName evidence="6">Patatin</fullName>
    </submittedName>
</protein>
<evidence type="ECO:0000313" key="7">
    <source>
        <dbReference type="Proteomes" id="UP000234847"/>
    </source>
</evidence>
<keyword evidence="1 4" id="KW-0378">Hydrolase</keyword>
<dbReference type="RefSeq" id="WP_010080497.1">
    <property type="nucleotide sequence ID" value="NZ_CABIZL010000005.1"/>
</dbReference>
<evidence type="ECO:0000256" key="1">
    <source>
        <dbReference type="ARBA" id="ARBA00022801"/>
    </source>
</evidence>
<keyword evidence="2 4" id="KW-0442">Lipid degradation</keyword>
<feature type="short sequence motif" description="GXGXXG" evidence="4">
    <location>
        <begin position="17"/>
        <end position="22"/>
    </location>
</feature>
<dbReference type="Pfam" id="PF01734">
    <property type="entry name" value="Patatin"/>
    <property type="match status" value="1"/>
</dbReference>
<dbReference type="SUPFAM" id="SSF52151">
    <property type="entry name" value="FabD/lysophospholipase-like"/>
    <property type="match status" value="1"/>
</dbReference>
<feature type="active site" description="Proton acceptor" evidence="4">
    <location>
        <position position="156"/>
    </location>
</feature>
<organism evidence="6 7">
    <name type="scientific">Micrococcus luteus</name>
    <name type="common">Micrococcus lysodeikticus</name>
    <dbReference type="NCBI Taxonomy" id="1270"/>
    <lineage>
        <taxon>Bacteria</taxon>
        <taxon>Bacillati</taxon>
        <taxon>Actinomycetota</taxon>
        <taxon>Actinomycetes</taxon>
        <taxon>Micrococcales</taxon>
        <taxon>Micrococcaceae</taxon>
        <taxon>Micrococcus</taxon>
    </lineage>
</organism>
<reference evidence="6 7" key="1">
    <citation type="submission" date="2017-12" db="EMBL/GenBank/DDBJ databases">
        <title>Phylogenetic diversity of female urinary microbiome.</title>
        <authorList>
            <person name="Thomas-White K."/>
            <person name="Wolfe A.J."/>
        </authorList>
    </citation>
    <scope>NUCLEOTIDE SEQUENCE [LARGE SCALE GENOMIC DNA]</scope>
    <source>
        <strain evidence="6 7">UMB0038</strain>
    </source>
</reference>
<name>A0AAX0VJN4_MICLU</name>
<accession>A0AAX0VJN4</accession>
<evidence type="ECO:0000256" key="2">
    <source>
        <dbReference type="ARBA" id="ARBA00022963"/>
    </source>
</evidence>
<dbReference type="InterPro" id="IPR016035">
    <property type="entry name" value="Acyl_Trfase/lysoPLipase"/>
</dbReference>
<evidence type="ECO:0000313" key="6">
    <source>
        <dbReference type="EMBL" id="PKZ81481.1"/>
    </source>
</evidence>
<dbReference type="InterPro" id="IPR050301">
    <property type="entry name" value="NTE"/>
</dbReference>
<dbReference type="GO" id="GO:0016042">
    <property type="term" value="P:lipid catabolic process"/>
    <property type="evidence" value="ECO:0007669"/>
    <property type="project" value="UniProtKB-UniRule"/>
</dbReference>
<dbReference type="GeneID" id="93343467"/>
<feature type="active site" description="Nucleophile" evidence="4">
    <location>
        <position position="46"/>
    </location>
</feature>
<dbReference type="GO" id="GO:0016787">
    <property type="term" value="F:hydrolase activity"/>
    <property type="evidence" value="ECO:0007669"/>
    <property type="project" value="UniProtKB-UniRule"/>
</dbReference>
<evidence type="ECO:0000256" key="4">
    <source>
        <dbReference type="PROSITE-ProRule" id="PRU01161"/>
    </source>
</evidence>
<dbReference type="Proteomes" id="UP000234847">
    <property type="component" value="Unassembled WGS sequence"/>
</dbReference>
<keyword evidence="3 4" id="KW-0443">Lipid metabolism</keyword>
<evidence type="ECO:0000256" key="3">
    <source>
        <dbReference type="ARBA" id="ARBA00023098"/>
    </source>
</evidence>
<proteinExistence type="predicted"/>
<feature type="domain" description="PNPLA" evidence="5">
    <location>
        <begin position="13"/>
        <end position="169"/>
    </location>
</feature>
<dbReference type="PANTHER" id="PTHR14226">
    <property type="entry name" value="NEUROPATHY TARGET ESTERASE/SWISS CHEESE D.MELANOGASTER"/>
    <property type="match status" value="1"/>
</dbReference>
<dbReference type="InterPro" id="IPR002641">
    <property type="entry name" value="PNPLA_dom"/>
</dbReference>
<feature type="short sequence motif" description="GXSXG" evidence="4">
    <location>
        <begin position="44"/>
        <end position="48"/>
    </location>
</feature>
<evidence type="ECO:0000259" key="5">
    <source>
        <dbReference type="PROSITE" id="PS51635"/>
    </source>
</evidence>
<comment type="caution">
    <text evidence="6">The sequence shown here is derived from an EMBL/GenBank/DDBJ whole genome shotgun (WGS) entry which is preliminary data.</text>
</comment>
<gene>
    <name evidence="6" type="ORF">CYJ95_07885</name>
</gene>
<dbReference type="PROSITE" id="PS51635">
    <property type="entry name" value="PNPLA"/>
    <property type="match status" value="1"/>
</dbReference>
<dbReference type="PANTHER" id="PTHR14226:SF29">
    <property type="entry name" value="NEUROPATHY TARGET ESTERASE SWS"/>
    <property type="match status" value="1"/>
</dbReference>